<evidence type="ECO:0000313" key="2">
    <source>
        <dbReference type="Proteomes" id="UP001187343"/>
    </source>
</evidence>
<name>A0AA88PI17_9TELE</name>
<gene>
    <name evidence="1" type="ORF">Q8A67_018632</name>
</gene>
<dbReference type="EMBL" id="JAUYZG010000018">
    <property type="protein sequence ID" value="KAK2881364.1"/>
    <property type="molecule type" value="Genomic_DNA"/>
</dbReference>
<comment type="caution">
    <text evidence="1">The sequence shown here is derived from an EMBL/GenBank/DDBJ whole genome shotgun (WGS) entry which is preliminary data.</text>
</comment>
<dbReference type="Proteomes" id="UP001187343">
    <property type="component" value="Unassembled WGS sequence"/>
</dbReference>
<sequence length="109" mass="12260">MIITSSRRVCIWHAAGEYVMCACFQTHRHTTSLRSACREHPEQLAGLMTVQDLLHQNRANTSDGSTDITLPLPKASNFVKLFCQDWMTSQYCRFRGSLPRPGSGGNKQC</sequence>
<evidence type="ECO:0000313" key="1">
    <source>
        <dbReference type="EMBL" id="KAK2881364.1"/>
    </source>
</evidence>
<protein>
    <submittedName>
        <fullName evidence="1">Uncharacterized protein</fullName>
    </submittedName>
</protein>
<proteinExistence type="predicted"/>
<accession>A0AA88PI17</accession>
<reference evidence="1" key="1">
    <citation type="submission" date="2023-08" db="EMBL/GenBank/DDBJ databases">
        <title>Chromosome-level Genome Assembly of mud carp (Cirrhinus molitorella).</title>
        <authorList>
            <person name="Liu H."/>
        </authorList>
    </citation>
    <scope>NUCLEOTIDE SEQUENCE</scope>
    <source>
        <strain evidence="1">Prfri</strain>
        <tissue evidence="1">Muscle</tissue>
    </source>
</reference>
<dbReference type="AlphaFoldDB" id="A0AA88PI17"/>
<keyword evidence="2" id="KW-1185">Reference proteome</keyword>
<organism evidence="1 2">
    <name type="scientific">Cirrhinus molitorella</name>
    <name type="common">mud carp</name>
    <dbReference type="NCBI Taxonomy" id="172907"/>
    <lineage>
        <taxon>Eukaryota</taxon>
        <taxon>Metazoa</taxon>
        <taxon>Chordata</taxon>
        <taxon>Craniata</taxon>
        <taxon>Vertebrata</taxon>
        <taxon>Euteleostomi</taxon>
        <taxon>Actinopterygii</taxon>
        <taxon>Neopterygii</taxon>
        <taxon>Teleostei</taxon>
        <taxon>Ostariophysi</taxon>
        <taxon>Cypriniformes</taxon>
        <taxon>Cyprinidae</taxon>
        <taxon>Labeoninae</taxon>
        <taxon>Labeonini</taxon>
        <taxon>Cirrhinus</taxon>
    </lineage>
</organism>